<feature type="transmembrane region" description="Helical" evidence="1">
    <location>
        <begin position="21"/>
        <end position="41"/>
    </location>
</feature>
<organism evidence="2 3">
    <name type="scientific">Nodularia phage vB_NspS-kac65v161</name>
    <dbReference type="NCBI Taxonomy" id="2557580"/>
    <lineage>
        <taxon>Viruses</taxon>
        <taxon>Duplodnaviria</taxon>
        <taxon>Heunggongvirae</taxon>
        <taxon>Uroviricota</taxon>
        <taxon>Caudoviricetes</taxon>
        <taxon>Ravarandavirus</taxon>
        <taxon>Ravarandavirus kac65v151</taxon>
    </lineage>
</organism>
<dbReference type="EMBL" id="MK605243">
    <property type="protein sequence ID" value="QBQ73324.1"/>
    <property type="molecule type" value="Genomic_DNA"/>
</dbReference>
<accession>A0A482MHN8</accession>
<sequence>MRRTAKLLGANFQKILSNKKLIIFISITSGSVSIFCVVGHMLPDFNARFGAAFSIFSTAIGLWVKSDADLSKRCRETEQVEANFNQELKTLKHDIVKSLDKVLLESNSKDDSHSKDINSALRSIDKVEAALNQHIKSFGHSDTRVAIADIKAEINFIKLRQSQITDDIKTKQNLDIVTTSIRDLTAQVNSLKLQIQQITPSDSEGVSG</sequence>
<reference evidence="2 3" key="1">
    <citation type="submission" date="2019-03" db="EMBL/GenBank/DDBJ databases">
        <title>Diversity and diversification of Nodularia spumigena cyanophages in the Baltic Sea.</title>
        <authorList>
            <person name="Sulcius S."/>
            <person name="Holmfeldt K."/>
            <person name="Simoliunas E."/>
        </authorList>
    </citation>
    <scope>NUCLEOTIDE SEQUENCE [LARGE SCALE GENOMIC DNA]</scope>
</reference>
<evidence type="ECO:0000313" key="2">
    <source>
        <dbReference type="EMBL" id="QBQ73324.1"/>
    </source>
</evidence>
<name>A0A482MHN8_9CAUD</name>
<gene>
    <name evidence="2" type="ORF">kac65v161_gp086</name>
</gene>
<evidence type="ECO:0000313" key="3">
    <source>
        <dbReference type="Proteomes" id="UP000310326"/>
    </source>
</evidence>
<keyword evidence="1" id="KW-0472">Membrane</keyword>
<proteinExistence type="predicted"/>
<dbReference type="Proteomes" id="UP000310326">
    <property type="component" value="Segment"/>
</dbReference>
<evidence type="ECO:0000256" key="1">
    <source>
        <dbReference type="SAM" id="Phobius"/>
    </source>
</evidence>
<keyword evidence="1" id="KW-1133">Transmembrane helix</keyword>
<keyword evidence="1" id="KW-0812">Transmembrane</keyword>
<protein>
    <submittedName>
        <fullName evidence="2">Uncharacterized protein</fullName>
    </submittedName>
</protein>
<feature type="transmembrane region" description="Helical" evidence="1">
    <location>
        <begin position="47"/>
        <end position="64"/>
    </location>
</feature>